<dbReference type="InterPro" id="IPR007076">
    <property type="entry name" value="TfoX_N"/>
</dbReference>
<dbReference type="EMBL" id="FNJM01000002">
    <property type="protein sequence ID" value="SDP12312.1"/>
    <property type="molecule type" value="Genomic_DNA"/>
</dbReference>
<dbReference type="Pfam" id="PF04993">
    <property type="entry name" value="TfoX_N"/>
    <property type="match status" value="1"/>
</dbReference>
<dbReference type="STRING" id="94869.SAMN04488529_102207"/>
<sequence length="134" mass="15285">MGNVLNNVKNGVQNKEEIMASTLEFVEYVCEQSNGAGIITYKKMFGEYGIYCNGKIIGLICNNQFFVKKTKTGETLLNEVEEAAPYKSAKPHFVVDFLEDKDLLGKFIEKTYEELPMQKMKKKKVQKSDIENII</sequence>
<accession>A0A1H0Q4I8</accession>
<keyword evidence="3" id="KW-1185">Reference proteome</keyword>
<dbReference type="SUPFAM" id="SSF159894">
    <property type="entry name" value="YgaC/TfoX-N like"/>
    <property type="match status" value="1"/>
</dbReference>
<organism evidence="2 3">
    <name type="scientific">Clostridium gasigenes</name>
    <dbReference type="NCBI Taxonomy" id="94869"/>
    <lineage>
        <taxon>Bacteria</taxon>
        <taxon>Bacillati</taxon>
        <taxon>Bacillota</taxon>
        <taxon>Clostridia</taxon>
        <taxon>Eubacteriales</taxon>
        <taxon>Clostridiaceae</taxon>
        <taxon>Clostridium</taxon>
    </lineage>
</organism>
<protein>
    <submittedName>
        <fullName evidence="2">Transcriptional regulator of competence genes, TfoX/Sxy family</fullName>
    </submittedName>
</protein>
<feature type="domain" description="TfoX N-terminal" evidence="1">
    <location>
        <begin position="34"/>
        <end position="113"/>
    </location>
</feature>
<dbReference type="Proteomes" id="UP000198597">
    <property type="component" value="Unassembled WGS sequence"/>
</dbReference>
<reference evidence="2 3" key="1">
    <citation type="submission" date="2016-10" db="EMBL/GenBank/DDBJ databases">
        <authorList>
            <person name="de Groot N.N."/>
        </authorList>
    </citation>
    <scope>NUCLEOTIDE SEQUENCE [LARGE SCALE GENOMIC DNA]</scope>
    <source>
        <strain evidence="2 3">DSM 12272</strain>
    </source>
</reference>
<dbReference type="AlphaFoldDB" id="A0A1H0Q4I8"/>
<evidence type="ECO:0000313" key="3">
    <source>
        <dbReference type="Proteomes" id="UP000198597"/>
    </source>
</evidence>
<gene>
    <name evidence="2" type="ORF">SAMN04488529_102207</name>
</gene>
<name>A0A1H0Q4I8_9CLOT</name>
<evidence type="ECO:0000313" key="2">
    <source>
        <dbReference type="EMBL" id="SDP12312.1"/>
    </source>
</evidence>
<dbReference type="Gene3D" id="3.30.1460.30">
    <property type="entry name" value="YgaC/TfoX-N like chaperone"/>
    <property type="match status" value="1"/>
</dbReference>
<proteinExistence type="predicted"/>
<evidence type="ECO:0000259" key="1">
    <source>
        <dbReference type="Pfam" id="PF04993"/>
    </source>
</evidence>